<reference evidence="2" key="2">
    <citation type="submission" date="2023-06" db="EMBL/GenBank/DDBJ databases">
        <authorList>
            <consortium name="Lawrence Berkeley National Laboratory"/>
            <person name="Haridas S."/>
            <person name="Hensen N."/>
            <person name="Bonometti L."/>
            <person name="Westerberg I."/>
            <person name="Brannstrom I.O."/>
            <person name="Guillou S."/>
            <person name="Cros-Aarteil S."/>
            <person name="Calhoun S."/>
            <person name="Kuo A."/>
            <person name="Mondo S."/>
            <person name="Pangilinan J."/>
            <person name="Riley R."/>
            <person name="Labutti K."/>
            <person name="Andreopoulos B."/>
            <person name="Lipzen A."/>
            <person name="Chen C."/>
            <person name="Yanf M."/>
            <person name="Daum C."/>
            <person name="Ng V."/>
            <person name="Clum A."/>
            <person name="Steindorff A."/>
            <person name="Ohm R."/>
            <person name="Martin F."/>
            <person name="Silar P."/>
            <person name="Natvig D."/>
            <person name="Lalanne C."/>
            <person name="Gautier V."/>
            <person name="Ament-Velasquez S.L."/>
            <person name="Kruys A."/>
            <person name="Hutchinson M.I."/>
            <person name="Powell A.J."/>
            <person name="Barry K."/>
            <person name="Miller A.N."/>
            <person name="Grigoriev I.V."/>
            <person name="Debuchy R."/>
            <person name="Gladieux P."/>
            <person name="Thoren M.H."/>
            <person name="Johannesson H."/>
        </authorList>
    </citation>
    <scope>NUCLEOTIDE SEQUENCE</scope>
    <source>
        <strain evidence="2">CBS 118394</strain>
    </source>
</reference>
<sequence length="217" mass="23009">MMGVSGMGGTRAGAGVGKEATGVSRDNGGVGGTVPLDRHGSYLVGAGLWTRLLCCVDGGRRAHAERLSSAAQRDRSIYTEKDLDRGFRSLQLCREIEKVKEEAGESRLVSGVRRKVSVRGVKRCKTPGCDGTKTDQARKMAVVEEWVVQCSAQSVDGGGPARIQGSGVQECPGCCGTCKDCAPCSWPPLLRTFFGGLVLSQGEQGEECGPEILHRDH</sequence>
<dbReference type="EMBL" id="JAUEDM010000003">
    <property type="protein sequence ID" value="KAK3322769.1"/>
    <property type="molecule type" value="Genomic_DNA"/>
</dbReference>
<proteinExistence type="predicted"/>
<name>A0AAE0ID28_9PEZI</name>
<feature type="compositionally biased region" description="Gly residues" evidence="1">
    <location>
        <begin position="1"/>
        <end position="16"/>
    </location>
</feature>
<dbReference type="Proteomes" id="UP001283341">
    <property type="component" value="Unassembled WGS sequence"/>
</dbReference>
<comment type="caution">
    <text evidence="2">The sequence shown here is derived from an EMBL/GenBank/DDBJ whole genome shotgun (WGS) entry which is preliminary data.</text>
</comment>
<reference evidence="2" key="1">
    <citation type="journal article" date="2023" name="Mol. Phylogenet. Evol.">
        <title>Genome-scale phylogeny and comparative genomics of the fungal order Sordariales.</title>
        <authorList>
            <person name="Hensen N."/>
            <person name="Bonometti L."/>
            <person name="Westerberg I."/>
            <person name="Brannstrom I.O."/>
            <person name="Guillou S."/>
            <person name="Cros-Aarteil S."/>
            <person name="Calhoun S."/>
            <person name="Haridas S."/>
            <person name="Kuo A."/>
            <person name="Mondo S."/>
            <person name="Pangilinan J."/>
            <person name="Riley R."/>
            <person name="LaButti K."/>
            <person name="Andreopoulos B."/>
            <person name="Lipzen A."/>
            <person name="Chen C."/>
            <person name="Yan M."/>
            <person name="Daum C."/>
            <person name="Ng V."/>
            <person name="Clum A."/>
            <person name="Steindorff A."/>
            <person name="Ohm R.A."/>
            <person name="Martin F."/>
            <person name="Silar P."/>
            <person name="Natvig D.O."/>
            <person name="Lalanne C."/>
            <person name="Gautier V."/>
            <person name="Ament-Velasquez S.L."/>
            <person name="Kruys A."/>
            <person name="Hutchinson M.I."/>
            <person name="Powell A.J."/>
            <person name="Barry K."/>
            <person name="Miller A.N."/>
            <person name="Grigoriev I.V."/>
            <person name="Debuchy R."/>
            <person name="Gladieux P."/>
            <person name="Hiltunen Thoren M."/>
            <person name="Johannesson H."/>
        </authorList>
    </citation>
    <scope>NUCLEOTIDE SEQUENCE</scope>
    <source>
        <strain evidence="2">CBS 118394</strain>
    </source>
</reference>
<gene>
    <name evidence="2" type="ORF">B0H66DRAFT_214393</name>
</gene>
<dbReference type="AlphaFoldDB" id="A0AAE0ID28"/>
<feature type="region of interest" description="Disordered" evidence="1">
    <location>
        <begin position="1"/>
        <end position="26"/>
    </location>
</feature>
<evidence type="ECO:0000313" key="3">
    <source>
        <dbReference type="Proteomes" id="UP001283341"/>
    </source>
</evidence>
<accession>A0AAE0ID28</accession>
<evidence type="ECO:0000313" key="2">
    <source>
        <dbReference type="EMBL" id="KAK3322769.1"/>
    </source>
</evidence>
<keyword evidence="3" id="KW-1185">Reference proteome</keyword>
<organism evidence="2 3">
    <name type="scientific">Apodospora peruviana</name>
    <dbReference type="NCBI Taxonomy" id="516989"/>
    <lineage>
        <taxon>Eukaryota</taxon>
        <taxon>Fungi</taxon>
        <taxon>Dikarya</taxon>
        <taxon>Ascomycota</taxon>
        <taxon>Pezizomycotina</taxon>
        <taxon>Sordariomycetes</taxon>
        <taxon>Sordariomycetidae</taxon>
        <taxon>Sordariales</taxon>
        <taxon>Lasiosphaeriaceae</taxon>
        <taxon>Apodospora</taxon>
    </lineage>
</organism>
<protein>
    <submittedName>
        <fullName evidence="2">Uncharacterized protein</fullName>
    </submittedName>
</protein>
<evidence type="ECO:0000256" key="1">
    <source>
        <dbReference type="SAM" id="MobiDB-lite"/>
    </source>
</evidence>